<dbReference type="InterPro" id="IPR002513">
    <property type="entry name" value="Tn3_Tnp_DDE_dom"/>
</dbReference>
<evidence type="ECO:0000259" key="2">
    <source>
        <dbReference type="Pfam" id="PF01526"/>
    </source>
</evidence>
<protein>
    <submittedName>
        <fullName evidence="3">Tn3 transposase DDE domain protein</fullName>
    </submittedName>
</protein>
<organism evidence="3 4">
    <name type="scientific">Nonomuraea coxensis DSM 45129</name>
    <dbReference type="NCBI Taxonomy" id="1122611"/>
    <lineage>
        <taxon>Bacteria</taxon>
        <taxon>Bacillati</taxon>
        <taxon>Actinomycetota</taxon>
        <taxon>Actinomycetes</taxon>
        <taxon>Streptosporangiales</taxon>
        <taxon>Streptosporangiaceae</taxon>
        <taxon>Nonomuraea</taxon>
    </lineage>
</organism>
<dbReference type="Pfam" id="PF01526">
    <property type="entry name" value="DDE_Tnp_Tn3"/>
    <property type="match status" value="1"/>
</dbReference>
<dbReference type="Proteomes" id="UP000824681">
    <property type="component" value="Chromosome"/>
</dbReference>
<gene>
    <name evidence="3" type="ORF">Nocox_21455</name>
</gene>
<evidence type="ECO:0000313" key="3">
    <source>
        <dbReference type="EMBL" id="QYC41895.1"/>
    </source>
</evidence>
<reference evidence="3 4" key="1">
    <citation type="journal article" date="2021" name="ACS Chem. Biol.">
        <title>Genomic-Led Discovery of a Novel Glycopeptide Antibiotic by Nonomuraea coxensis DSM 45129.</title>
        <authorList>
            <person name="Yushchuk O."/>
            <person name="Vior N.M."/>
            <person name="Andreo-Vidal A."/>
            <person name="Berini F."/>
            <person name="Ruckert C."/>
            <person name="Busche T."/>
            <person name="Binda E."/>
            <person name="Kalinowski J."/>
            <person name="Truman A.W."/>
            <person name="Marinelli F."/>
        </authorList>
    </citation>
    <scope>NUCLEOTIDE SEQUENCE [LARGE SCALE GENOMIC DNA]</scope>
    <source>
        <strain evidence="3 4">DSM 45129</strain>
    </source>
</reference>
<evidence type="ECO:0000313" key="4">
    <source>
        <dbReference type="Proteomes" id="UP000824681"/>
    </source>
</evidence>
<keyword evidence="4" id="KW-1185">Reference proteome</keyword>
<accession>A0ABX8U2H0</accession>
<dbReference type="RefSeq" id="WP_020543092.1">
    <property type="nucleotide sequence ID" value="NZ_CP068985.1"/>
</dbReference>
<sequence length="73" mass="8175">MSEACGVSCDTLAWTQEWYAGDETLREANTVLVDHHYQLELAKEFGGATRSSSDGQRFPLRGKPLTGRDMNIR</sequence>
<evidence type="ECO:0000256" key="1">
    <source>
        <dbReference type="SAM" id="MobiDB-lite"/>
    </source>
</evidence>
<proteinExistence type="predicted"/>
<name>A0ABX8U2H0_9ACTN</name>
<feature type="region of interest" description="Disordered" evidence="1">
    <location>
        <begin position="47"/>
        <end position="73"/>
    </location>
</feature>
<feature type="domain" description="Tn3 transposase DDE" evidence="2">
    <location>
        <begin position="4"/>
        <end position="66"/>
    </location>
</feature>
<dbReference type="EMBL" id="CP068985">
    <property type="protein sequence ID" value="QYC41895.1"/>
    <property type="molecule type" value="Genomic_DNA"/>
</dbReference>